<evidence type="ECO:0000256" key="5">
    <source>
        <dbReference type="SAM" id="MobiDB-lite"/>
    </source>
</evidence>
<evidence type="ECO:0000313" key="8">
    <source>
        <dbReference type="WBParaSite" id="Gr19_v10_g16210.t1"/>
    </source>
</evidence>
<name>A0A914HFR4_GLORO</name>
<dbReference type="SUPFAM" id="SSF49599">
    <property type="entry name" value="TRAF domain-like"/>
    <property type="match status" value="1"/>
</dbReference>
<keyword evidence="4" id="KW-0539">Nucleus</keyword>
<dbReference type="InterPro" id="IPR011333">
    <property type="entry name" value="SKP1/BTB/POZ_sf"/>
</dbReference>
<comment type="subcellular location">
    <subcellularLocation>
        <location evidence="1">Nucleus</location>
    </subcellularLocation>
</comment>
<dbReference type="Gene3D" id="2.60.210.10">
    <property type="entry name" value="Apoptosis, Tumor Necrosis Factor Receptor Associated Protein 2, Chain A"/>
    <property type="match status" value="1"/>
</dbReference>
<dbReference type="SMART" id="SM00225">
    <property type="entry name" value="BTB"/>
    <property type="match status" value="1"/>
</dbReference>
<keyword evidence="7" id="KW-1185">Reference proteome</keyword>
<evidence type="ECO:0000256" key="1">
    <source>
        <dbReference type="ARBA" id="ARBA00004123"/>
    </source>
</evidence>
<sequence>MADLCGTPMRPSDSWSSTEVRSLQHTHMWTIKGFSQCECRYLETSVRIKDSTHTTGSSQSLVGAAGLIGGDNANYLTFKIRLHPQGNKESNKDFCFFQVFSCANVKFKAKFSVYNTRSEEVPATVYTGTQQLNGYFEYIRRDLLINHIQPQDEIHQNTINQAMPEPRPSELAKDLESMFGENRHTDFTIFCRGEGKEKQRELMAHKIVLAARSPVFSAMLEPHTEEAQKSEVYYEDIDFEVMREMLFYMYSGRSPMLQQMALDLLAVADRFQLIGLKEMADQVLRAGLSTDNVCRNLVLADMHNALDLKTDALRFIAQYSNNVIMTDGWAEMVKEHPRLVTEVVAAMSQEQSRLSNGSAGNGGAGGNTIGPEPSAKRTRYDC</sequence>
<evidence type="ECO:0000256" key="3">
    <source>
        <dbReference type="ARBA" id="ARBA00022786"/>
    </source>
</evidence>
<keyword evidence="3" id="KW-0833">Ubl conjugation pathway</keyword>
<evidence type="ECO:0000256" key="4">
    <source>
        <dbReference type="ARBA" id="ARBA00023242"/>
    </source>
</evidence>
<feature type="compositionally biased region" description="Gly residues" evidence="5">
    <location>
        <begin position="359"/>
        <end position="368"/>
    </location>
</feature>
<dbReference type="Pfam" id="PF00651">
    <property type="entry name" value="BTB"/>
    <property type="match status" value="1"/>
</dbReference>
<feature type="region of interest" description="Disordered" evidence="5">
    <location>
        <begin position="351"/>
        <end position="382"/>
    </location>
</feature>
<dbReference type="Pfam" id="PF24570">
    <property type="entry name" value="BACK_BPM_SPOP"/>
    <property type="match status" value="1"/>
</dbReference>
<proteinExistence type="inferred from homology"/>
<dbReference type="InterPro" id="IPR000210">
    <property type="entry name" value="BTB/POZ_dom"/>
</dbReference>
<dbReference type="GO" id="GO:0005634">
    <property type="term" value="C:nucleus"/>
    <property type="evidence" value="ECO:0007669"/>
    <property type="project" value="UniProtKB-SubCell"/>
</dbReference>
<dbReference type="AlphaFoldDB" id="A0A914HFR4"/>
<feature type="domain" description="BTB" evidence="6">
    <location>
        <begin position="185"/>
        <end position="258"/>
    </location>
</feature>
<evidence type="ECO:0000256" key="2">
    <source>
        <dbReference type="ARBA" id="ARBA00010846"/>
    </source>
</evidence>
<accession>A0A914HFR4</accession>
<comment type="similarity">
    <text evidence="2">Belongs to the Tdpoz family.</text>
</comment>
<dbReference type="InterPro" id="IPR008974">
    <property type="entry name" value="TRAF-like"/>
</dbReference>
<dbReference type="Gene3D" id="3.30.710.10">
    <property type="entry name" value="Potassium Channel Kv1.1, Chain A"/>
    <property type="match status" value="1"/>
</dbReference>
<evidence type="ECO:0000313" key="7">
    <source>
        <dbReference type="Proteomes" id="UP000887572"/>
    </source>
</evidence>
<dbReference type="PANTHER" id="PTHR24413">
    <property type="entry name" value="SPECKLE-TYPE POZ PROTEIN"/>
    <property type="match status" value="1"/>
</dbReference>
<dbReference type="Gene3D" id="1.25.40.420">
    <property type="match status" value="1"/>
</dbReference>
<organism evidence="7 8">
    <name type="scientific">Globodera rostochiensis</name>
    <name type="common">Golden nematode worm</name>
    <name type="synonym">Heterodera rostochiensis</name>
    <dbReference type="NCBI Taxonomy" id="31243"/>
    <lineage>
        <taxon>Eukaryota</taxon>
        <taxon>Metazoa</taxon>
        <taxon>Ecdysozoa</taxon>
        <taxon>Nematoda</taxon>
        <taxon>Chromadorea</taxon>
        <taxon>Rhabditida</taxon>
        <taxon>Tylenchina</taxon>
        <taxon>Tylenchomorpha</taxon>
        <taxon>Tylenchoidea</taxon>
        <taxon>Heteroderidae</taxon>
        <taxon>Heteroderinae</taxon>
        <taxon>Globodera</taxon>
    </lineage>
</organism>
<protein>
    <submittedName>
        <fullName evidence="8">BTB domain-containing protein</fullName>
    </submittedName>
</protein>
<dbReference type="WBParaSite" id="Gr19_v10_g16210.t1">
    <property type="protein sequence ID" value="Gr19_v10_g16210.t1"/>
    <property type="gene ID" value="Gr19_v10_g16210"/>
</dbReference>
<reference evidence="8" key="1">
    <citation type="submission" date="2022-11" db="UniProtKB">
        <authorList>
            <consortium name="WormBaseParasite"/>
        </authorList>
    </citation>
    <scope>IDENTIFICATION</scope>
</reference>
<dbReference type="InterPro" id="IPR056423">
    <property type="entry name" value="BACK_BPM_SPOP"/>
</dbReference>
<dbReference type="Proteomes" id="UP000887572">
    <property type="component" value="Unplaced"/>
</dbReference>
<dbReference type="PROSITE" id="PS50097">
    <property type="entry name" value="BTB"/>
    <property type="match status" value="1"/>
</dbReference>
<evidence type="ECO:0000259" key="6">
    <source>
        <dbReference type="PROSITE" id="PS50097"/>
    </source>
</evidence>
<dbReference type="SUPFAM" id="SSF54695">
    <property type="entry name" value="POZ domain"/>
    <property type="match status" value="1"/>
</dbReference>